<organism evidence="2 3">
    <name type="scientific">Asparagus officinalis</name>
    <name type="common">Garden asparagus</name>
    <dbReference type="NCBI Taxonomy" id="4686"/>
    <lineage>
        <taxon>Eukaryota</taxon>
        <taxon>Viridiplantae</taxon>
        <taxon>Streptophyta</taxon>
        <taxon>Embryophyta</taxon>
        <taxon>Tracheophyta</taxon>
        <taxon>Spermatophyta</taxon>
        <taxon>Magnoliopsida</taxon>
        <taxon>Liliopsida</taxon>
        <taxon>Asparagales</taxon>
        <taxon>Asparagaceae</taxon>
        <taxon>Asparagoideae</taxon>
        <taxon>Asparagus</taxon>
    </lineage>
</organism>
<feature type="compositionally biased region" description="Basic and acidic residues" evidence="1">
    <location>
        <begin position="76"/>
        <end position="85"/>
    </location>
</feature>
<keyword evidence="3" id="KW-1185">Reference proteome</keyword>
<evidence type="ECO:0000313" key="2">
    <source>
        <dbReference type="EMBL" id="ONK72775.1"/>
    </source>
</evidence>
<protein>
    <submittedName>
        <fullName evidence="2">Uncharacterized protein</fullName>
    </submittedName>
</protein>
<proteinExistence type="predicted"/>
<name>A0A5P1F333_ASPOF</name>
<sequence length="85" mass="9849">MSSIASSTKEMIEKRKKQNNQLVYPFLITCIYKDQKIPALCSDQMEKGRVALCDEKVRKNFGAKKNGESLAGQPSRQEREERMFY</sequence>
<dbReference type="AlphaFoldDB" id="A0A5P1F333"/>
<evidence type="ECO:0000256" key="1">
    <source>
        <dbReference type="SAM" id="MobiDB-lite"/>
    </source>
</evidence>
<reference evidence="3" key="1">
    <citation type="journal article" date="2017" name="Nat. Commun.">
        <title>The asparagus genome sheds light on the origin and evolution of a young Y chromosome.</title>
        <authorList>
            <person name="Harkess A."/>
            <person name="Zhou J."/>
            <person name="Xu C."/>
            <person name="Bowers J.E."/>
            <person name="Van der Hulst R."/>
            <person name="Ayyampalayam S."/>
            <person name="Mercati F."/>
            <person name="Riccardi P."/>
            <person name="McKain M.R."/>
            <person name="Kakrana A."/>
            <person name="Tang H."/>
            <person name="Ray J."/>
            <person name="Groenendijk J."/>
            <person name="Arikit S."/>
            <person name="Mathioni S.M."/>
            <person name="Nakano M."/>
            <person name="Shan H."/>
            <person name="Telgmann-Rauber A."/>
            <person name="Kanno A."/>
            <person name="Yue Z."/>
            <person name="Chen H."/>
            <person name="Li W."/>
            <person name="Chen Y."/>
            <person name="Xu X."/>
            <person name="Zhang Y."/>
            <person name="Luo S."/>
            <person name="Chen H."/>
            <person name="Gao J."/>
            <person name="Mao Z."/>
            <person name="Pires J.C."/>
            <person name="Luo M."/>
            <person name="Kudrna D."/>
            <person name="Wing R.A."/>
            <person name="Meyers B.C."/>
            <person name="Yi K."/>
            <person name="Kong H."/>
            <person name="Lavrijsen P."/>
            <person name="Sunseri F."/>
            <person name="Falavigna A."/>
            <person name="Ye Y."/>
            <person name="Leebens-Mack J.H."/>
            <person name="Chen G."/>
        </authorList>
    </citation>
    <scope>NUCLEOTIDE SEQUENCE [LARGE SCALE GENOMIC DNA]</scope>
    <source>
        <strain evidence="3">cv. DH0086</strain>
    </source>
</reference>
<dbReference type="EMBL" id="CM007384">
    <property type="protein sequence ID" value="ONK72775.1"/>
    <property type="molecule type" value="Genomic_DNA"/>
</dbReference>
<evidence type="ECO:0000313" key="3">
    <source>
        <dbReference type="Proteomes" id="UP000243459"/>
    </source>
</evidence>
<gene>
    <name evidence="2" type="ORF">A4U43_C04F23080</name>
</gene>
<dbReference type="Proteomes" id="UP000243459">
    <property type="component" value="Chromosome 4"/>
</dbReference>
<feature type="region of interest" description="Disordered" evidence="1">
    <location>
        <begin position="64"/>
        <end position="85"/>
    </location>
</feature>
<accession>A0A5P1F333</accession>
<dbReference type="Gramene" id="ONK72775">
    <property type="protein sequence ID" value="ONK72775"/>
    <property type="gene ID" value="A4U43_C04F23080"/>
</dbReference>